<evidence type="ECO:0000256" key="2">
    <source>
        <dbReference type="ARBA" id="ARBA00022670"/>
    </source>
</evidence>
<keyword evidence="4 5" id="KW-0720">Serine protease</keyword>
<dbReference type="Gene3D" id="3.40.50.200">
    <property type="entry name" value="Peptidase S8/S53 domain"/>
    <property type="match status" value="1"/>
</dbReference>
<gene>
    <name evidence="8" type="ORF">FCL38_03785</name>
    <name evidence="7" type="ORF">FHS02_000354</name>
</gene>
<dbReference type="PROSITE" id="PS00137">
    <property type="entry name" value="SUBTILASE_HIS"/>
    <property type="match status" value="1"/>
</dbReference>
<dbReference type="PANTHER" id="PTHR43806:SF11">
    <property type="entry name" value="CEREVISIN-RELATED"/>
    <property type="match status" value="1"/>
</dbReference>
<evidence type="ECO:0000313" key="10">
    <source>
        <dbReference type="Proteomes" id="UP000584325"/>
    </source>
</evidence>
<feature type="domain" description="Peptidase S8/S53" evidence="6">
    <location>
        <begin position="277"/>
        <end position="644"/>
    </location>
</feature>
<dbReference type="EMBL" id="JACHXS010000001">
    <property type="protein sequence ID" value="MBB3219567.1"/>
    <property type="molecule type" value="Genomic_DNA"/>
</dbReference>
<dbReference type="InterPro" id="IPR050131">
    <property type="entry name" value="Peptidase_S8_subtilisin-like"/>
</dbReference>
<accession>A0A4P8HIX6</accession>
<dbReference type="PANTHER" id="PTHR43806">
    <property type="entry name" value="PEPTIDASE S8"/>
    <property type="match status" value="1"/>
</dbReference>
<protein>
    <submittedName>
        <fullName evidence="8">Peptidase S8</fullName>
    </submittedName>
</protein>
<dbReference type="AlphaFoldDB" id="A0A4P8HIX6"/>
<evidence type="ECO:0000256" key="1">
    <source>
        <dbReference type="ARBA" id="ARBA00011073"/>
    </source>
</evidence>
<keyword evidence="2 5" id="KW-0645">Protease</keyword>
<dbReference type="GO" id="GO:0006508">
    <property type="term" value="P:proteolysis"/>
    <property type="evidence" value="ECO:0007669"/>
    <property type="project" value="UniProtKB-KW"/>
</dbReference>
<dbReference type="OrthoDB" id="9790784at2"/>
<name>A0A4P8HIX6_9BURK</name>
<organism evidence="7 10">
    <name type="scientific">Pseudoduganella umbonata</name>
    <dbReference type="NCBI Taxonomy" id="864828"/>
    <lineage>
        <taxon>Bacteria</taxon>
        <taxon>Pseudomonadati</taxon>
        <taxon>Pseudomonadota</taxon>
        <taxon>Betaproteobacteria</taxon>
        <taxon>Burkholderiales</taxon>
        <taxon>Oxalobacteraceae</taxon>
        <taxon>Telluria group</taxon>
        <taxon>Pseudoduganella</taxon>
    </lineage>
</organism>
<evidence type="ECO:0000313" key="7">
    <source>
        <dbReference type="EMBL" id="MBB3219567.1"/>
    </source>
</evidence>
<comment type="similarity">
    <text evidence="1 5">Belongs to the peptidase S8 family.</text>
</comment>
<dbReference type="InterPro" id="IPR022398">
    <property type="entry name" value="Peptidase_S8_His-AS"/>
</dbReference>
<dbReference type="InterPro" id="IPR000209">
    <property type="entry name" value="Peptidase_S8/S53_dom"/>
</dbReference>
<keyword evidence="9" id="KW-1185">Reference proteome</keyword>
<dbReference type="Pfam" id="PF00082">
    <property type="entry name" value="Peptidase_S8"/>
    <property type="match status" value="1"/>
</dbReference>
<dbReference type="InterPro" id="IPR023828">
    <property type="entry name" value="Peptidase_S8_Ser-AS"/>
</dbReference>
<evidence type="ECO:0000256" key="5">
    <source>
        <dbReference type="PROSITE-ProRule" id="PRU01240"/>
    </source>
</evidence>
<dbReference type="SUPFAM" id="SSF52743">
    <property type="entry name" value="Subtilisin-like"/>
    <property type="match status" value="1"/>
</dbReference>
<dbReference type="PRINTS" id="PR00723">
    <property type="entry name" value="SUBTILISIN"/>
</dbReference>
<evidence type="ECO:0000259" key="6">
    <source>
        <dbReference type="Pfam" id="PF00082"/>
    </source>
</evidence>
<dbReference type="GO" id="GO:0004252">
    <property type="term" value="F:serine-type endopeptidase activity"/>
    <property type="evidence" value="ECO:0007669"/>
    <property type="project" value="UniProtKB-UniRule"/>
</dbReference>
<proteinExistence type="inferred from homology"/>
<sequence length="659" mass="69390">MPDDPLTPLARDLAYMLVYAGCEPEPGRFTSDLPVGADVWLHFSAELRFDGAASLLLTPHCDVDPATLRQAVARSLHRREEDAAPVIASNESHLLARLDFFGLLRLLPLTAWWRRHAGRPEDADAVAAVLRSDRTAQELGSRVLEHLASVATIGRFKDVGRLVADTVHGAGPEGGHGALVRLVNVAALYVGLGLLGVTRDSIGEAALQARLRGAARAVLRALADCCDGDRHGAGGLPPGALPPLWHIARNRPARHAIAASRRTVKADAASRVFDTGGRGVRWAVVDSGIDASHPAFARDGGGPAIDAADARRSRIVQTMDFTRLADLTAGTLPKSVAARLAKQPDGAALLERAARLGRDLAAGRMLDWSLLEPLLAVSHAPGGYAVPPDSHGTHVAGILGAGWYGRHYLERGMPLPPELADSTDLLGICPAIELLDLRVFDADGDADEFTILAALQYVRYLNQSRDRQYVHGVNISLSLHHSVRSYGCGSTPVCLECDRLAGSGVVVVAAAGNCGFDEAYARTSMGGAYRGQSLTDPGNARAAITVGATHRSDPHLYGVSYFSSRGPTGDGRAKPDLVAPGEKITSTAPGAGTATMDGTSMAAPHVSGVAALLLARHPELMGHPGRVKDVLRRSATDLGREPAFQGCGLVDALRALQAV</sequence>
<dbReference type="RefSeq" id="WP_137312526.1">
    <property type="nucleotide sequence ID" value="NZ_CP040017.1"/>
</dbReference>
<dbReference type="Proteomes" id="UP000298763">
    <property type="component" value="Chromosome"/>
</dbReference>
<dbReference type="InterPro" id="IPR015500">
    <property type="entry name" value="Peptidase_S8_subtilisin-rel"/>
</dbReference>
<dbReference type="Proteomes" id="UP000584325">
    <property type="component" value="Unassembled WGS sequence"/>
</dbReference>
<evidence type="ECO:0000256" key="3">
    <source>
        <dbReference type="ARBA" id="ARBA00022801"/>
    </source>
</evidence>
<feature type="active site" description="Charge relay system" evidence="5">
    <location>
        <position position="600"/>
    </location>
</feature>
<dbReference type="CDD" id="cd07487">
    <property type="entry name" value="Peptidases_S8_1"/>
    <property type="match status" value="1"/>
</dbReference>
<dbReference type="EMBL" id="CP040017">
    <property type="protein sequence ID" value="QCP09639.1"/>
    <property type="molecule type" value="Genomic_DNA"/>
</dbReference>
<evidence type="ECO:0000256" key="4">
    <source>
        <dbReference type="ARBA" id="ARBA00022825"/>
    </source>
</evidence>
<reference evidence="8 9" key="1">
    <citation type="submission" date="2019-05" db="EMBL/GenBank/DDBJ databases">
        <title>Draft Genome Sequences of Six Type Strains of the Genus Massilia.</title>
        <authorList>
            <person name="Miess H."/>
            <person name="Frediansyhah A."/>
            <person name="Gross H."/>
        </authorList>
    </citation>
    <scope>NUCLEOTIDE SEQUENCE [LARGE SCALE GENOMIC DNA]</scope>
    <source>
        <strain evidence="8 9">DSMZ 26121</strain>
    </source>
</reference>
<dbReference type="InterPro" id="IPR036852">
    <property type="entry name" value="Peptidase_S8/S53_dom_sf"/>
</dbReference>
<keyword evidence="3 5" id="KW-0378">Hydrolase</keyword>
<feature type="active site" description="Charge relay system" evidence="5">
    <location>
        <position position="286"/>
    </location>
</feature>
<dbReference type="PROSITE" id="PS51892">
    <property type="entry name" value="SUBTILASE"/>
    <property type="match status" value="1"/>
</dbReference>
<dbReference type="PROSITE" id="PS00138">
    <property type="entry name" value="SUBTILASE_SER"/>
    <property type="match status" value="1"/>
</dbReference>
<feature type="active site" description="Charge relay system" evidence="5">
    <location>
        <position position="391"/>
    </location>
</feature>
<evidence type="ECO:0000313" key="9">
    <source>
        <dbReference type="Proteomes" id="UP000298763"/>
    </source>
</evidence>
<evidence type="ECO:0000313" key="8">
    <source>
        <dbReference type="EMBL" id="QCP09639.1"/>
    </source>
</evidence>
<reference evidence="7 10" key="2">
    <citation type="submission" date="2020-08" db="EMBL/GenBank/DDBJ databases">
        <title>Genomic Encyclopedia of Type Strains, Phase III (KMG-III): the genomes of soil and plant-associated and newly described type strains.</title>
        <authorList>
            <person name="Whitman W."/>
        </authorList>
    </citation>
    <scope>NUCLEOTIDE SEQUENCE [LARGE SCALE GENOMIC DNA]</scope>
    <source>
        <strain evidence="7 10">CECT 7753</strain>
    </source>
</reference>